<evidence type="ECO:0000313" key="2">
    <source>
        <dbReference type="EMBL" id="MDN3563031.1"/>
    </source>
</evidence>
<feature type="domain" description="CobQ/CobB/MinD/ParA nucleotide binding" evidence="1">
    <location>
        <begin position="32"/>
        <end position="186"/>
    </location>
</feature>
<dbReference type="PANTHER" id="PTHR13696:SF96">
    <property type="entry name" value="COBQ_COBB_MIND_PARA NUCLEOTIDE BINDING DOMAIN-CONTAINING PROTEIN"/>
    <property type="match status" value="1"/>
</dbReference>
<proteinExistence type="predicted"/>
<dbReference type="EMBL" id="JAUFPN010000011">
    <property type="protein sequence ID" value="MDN3563031.1"/>
    <property type="molecule type" value="Genomic_DNA"/>
</dbReference>
<name>A0ABT8A005_9PROT</name>
<dbReference type="Pfam" id="PF01656">
    <property type="entry name" value="CbiA"/>
    <property type="match status" value="1"/>
</dbReference>
<accession>A0ABT8A005</accession>
<dbReference type="SUPFAM" id="SSF52540">
    <property type="entry name" value="P-loop containing nucleoside triphosphate hydrolases"/>
    <property type="match status" value="1"/>
</dbReference>
<evidence type="ECO:0000259" key="1">
    <source>
        <dbReference type="Pfam" id="PF01656"/>
    </source>
</evidence>
<dbReference type="InterPro" id="IPR002586">
    <property type="entry name" value="CobQ/CobB/MinD/ParA_Nub-bd_dom"/>
</dbReference>
<keyword evidence="3" id="KW-1185">Reference proteome</keyword>
<dbReference type="RefSeq" id="WP_290314763.1">
    <property type="nucleotide sequence ID" value="NZ_JAUFPN010000011.1"/>
</dbReference>
<sequence>MVALQAAPFDSAAEGKGAPGELAAVAKHAKLITVSAAKGGATKTATVRNIAVIAAHAGLRVAVIDLDLQRTLTKWHQRRPKAAPAIECRPMPLRGGAKAIRAVVQSGRFDLVVVDTPPGLEDHAADIRALAKFSDLVLVPSQPQTADIESNVEWARVLRRDGVHYAFLLARTFRNRTAFASSKQSLLQAGPLCPVDVREAASVDRSHQQGLGNFEIRGDVVGQDFLGVWSYAARELALVGEED</sequence>
<reference evidence="3" key="1">
    <citation type="journal article" date="2019" name="Int. J. Syst. Evol. Microbiol.">
        <title>The Global Catalogue of Microorganisms (GCM) 10K type strain sequencing project: providing services to taxonomists for standard genome sequencing and annotation.</title>
        <authorList>
            <consortium name="The Broad Institute Genomics Platform"/>
            <consortium name="The Broad Institute Genome Sequencing Center for Infectious Disease"/>
            <person name="Wu L."/>
            <person name="Ma J."/>
        </authorList>
    </citation>
    <scope>NUCLEOTIDE SEQUENCE [LARGE SCALE GENOMIC DNA]</scope>
    <source>
        <strain evidence="3">CECT 7131</strain>
    </source>
</reference>
<dbReference type="PANTHER" id="PTHR13696">
    <property type="entry name" value="P-LOOP CONTAINING NUCLEOSIDE TRIPHOSPHATE HYDROLASE"/>
    <property type="match status" value="1"/>
</dbReference>
<organism evidence="2 3">
    <name type="scientific">Paeniroseomonas aquatica</name>
    <dbReference type="NCBI Taxonomy" id="373043"/>
    <lineage>
        <taxon>Bacteria</taxon>
        <taxon>Pseudomonadati</taxon>
        <taxon>Pseudomonadota</taxon>
        <taxon>Alphaproteobacteria</taxon>
        <taxon>Acetobacterales</taxon>
        <taxon>Acetobacteraceae</taxon>
        <taxon>Paeniroseomonas</taxon>
    </lineage>
</organism>
<protein>
    <submittedName>
        <fullName evidence="2">ParA family protein</fullName>
    </submittedName>
</protein>
<dbReference type="Proteomes" id="UP001529369">
    <property type="component" value="Unassembled WGS sequence"/>
</dbReference>
<gene>
    <name evidence="2" type="ORF">QWZ14_01385</name>
</gene>
<evidence type="ECO:0000313" key="3">
    <source>
        <dbReference type="Proteomes" id="UP001529369"/>
    </source>
</evidence>
<dbReference type="Gene3D" id="3.40.50.300">
    <property type="entry name" value="P-loop containing nucleotide triphosphate hydrolases"/>
    <property type="match status" value="1"/>
</dbReference>
<dbReference type="CDD" id="cd02042">
    <property type="entry name" value="ParAB_family"/>
    <property type="match status" value="1"/>
</dbReference>
<comment type="caution">
    <text evidence="2">The sequence shown here is derived from an EMBL/GenBank/DDBJ whole genome shotgun (WGS) entry which is preliminary data.</text>
</comment>
<dbReference type="InterPro" id="IPR027417">
    <property type="entry name" value="P-loop_NTPase"/>
</dbReference>
<dbReference type="InterPro" id="IPR050678">
    <property type="entry name" value="DNA_Partitioning_ATPase"/>
</dbReference>